<dbReference type="Pfam" id="PF03169">
    <property type="entry name" value="OPT"/>
    <property type="match status" value="1"/>
</dbReference>
<evidence type="ECO:0000313" key="12">
    <source>
        <dbReference type="Proteomes" id="UP001153365"/>
    </source>
</evidence>
<keyword evidence="12" id="KW-1185">Reference proteome</keyword>
<protein>
    <submittedName>
        <fullName evidence="11">OPT oligopeptide transporter protein-domain-containing protein</fullName>
    </submittedName>
</protein>
<evidence type="ECO:0000256" key="2">
    <source>
        <dbReference type="ARBA" id="ARBA00008807"/>
    </source>
</evidence>
<reference evidence="11" key="1">
    <citation type="submission" date="2022-06" db="EMBL/GenBank/DDBJ databases">
        <authorList>
            <consortium name="SYNGENTA / RWTH Aachen University"/>
        </authorList>
    </citation>
    <scope>NUCLEOTIDE SEQUENCE</scope>
</reference>
<accession>A0AAV0BUD8</accession>
<feature type="transmembrane region" description="Helical" evidence="10">
    <location>
        <begin position="636"/>
        <end position="656"/>
    </location>
</feature>
<dbReference type="GO" id="GO:0035673">
    <property type="term" value="F:oligopeptide transmembrane transporter activity"/>
    <property type="evidence" value="ECO:0007669"/>
    <property type="project" value="InterPro"/>
</dbReference>
<evidence type="ECO:0000313" key="11">
    <source>
        <dbReference type="EMBL" id="CAH7690062.1"/>
    </source>
</evidence>
<evidence type="ECO:0000256" key="10">
    <source>
        <dbReference type="SAM" id="Phobius"/>
    </source>
</evidence>
<feature type="compositionally biased region" description="Polar residues" evidence="9">
    <location>
        <begin position="48"/>
        <end position="64"/>
    </location>
</feature>
<dbReference type="NCBIfam" id="TIGR00728">
    <property type="entry name" value="OPT_sfam"/>
    <property type="match status" value="1"/>
</dbReference>
<organism evidence="11 12">
    <name type="scientific">Phakopsora pachyrhizi</name>
    <name type="common">Asian soybean rust disease fungus</name>
    <dbReference type="NCBI Taxonomy" id="170000"/>
    <lineage>
        <taxon>Eukaryota</taxon>
        <taxon>Fungi</taxon>
        <taxon>Dikarya</taxon>
        <taxon>Basidiomycota</taxon>
        <taxon>Pucciniomycotina</taxon>
        <taxon>Pucciniomycetes</taxon>
        <taxon>Pucciniales</taxon>
        <taxon>Phakopsoraceae</taxon>
        <taxon>Phakopsora</taxon>
    </lineage>
</organism>
<dbReference type="Proteomes" id="UP001153365">
    <property type="component" value="Unassembled WGS sequence"/>
</dbReference>
<evidence type="ECO:0000256" key="7">
    <source>
        <dbReference type="ARBA" id="ARBA00022989"/>
    </source>
</evidence>
<proteinExistence type="inferred from homology"/>
<comment type="similarity">
    <text evidence="2">Belongs to the oligopeptide OPT transporter family.</text>
</comment>
<feature type="compositionally biased region" description="Polar residues" evidence="9">
    <location>
        <begin position="14"/>
        <end position="25"/>
    </location>
</feature>
<dbReference type="PANTHER" id="PTHR22601">
    <property type="entry name" value="ISP4 LIKE PROTEIN"/>
    <property type="match status" value="1"/>
</dbReference>
<evidence type="ECO:0000256" key="8">
    <source>
        <dbReference type="ARBA" id="ARBA00023136"/>
    </source>
</evidence>
<feature type="compositionally biased region" description="Basic and acidic residues" evidence="9">
    <location>
        <begin position="33"/>
        <end position="47"/>
    </location>
</feature>
<keyword evidence="8 10" id="KW-0472">Membrane</keyword>
<sequence>MPSIKDANEDSADLQRSPTSSTSNLPAEGDPIDLGHERSLNNSERDLLSSTSGTNPKSGKTYLNSSSDSKSSKTPLTWVDEIPVLDDSHMPDMTFRSLLTGFFVSCAAAIIEQFFLFKPSHSQIQPLSLQLASLIIGRCLHYIPGPRWWNPGPFTIKENVLSAIMATTAATGILSVEMPATQELYVKRPMHFAKSMAVMLSTQLIALGFAGMLRGPLVYARNVEFPAALPSVALFHSFHDRTERTKKQLKFFKKSFGIMALYEIIPQYIAPTIQAISPFCLAWQDSSAVTRQFGGSLSREGLGIFSIALEWNSVASLGPLFTPFSAQVNEWIGVLLGYMFYNIAYEKSWWNGGKEHNFPFLSSLLYFQNGTGINSHDYLHDDGSVNSENVRIIGVPHLPASFVLSSIATNLAVGAAITHCILWAWGAIARKTYFRKKMSEEEYDRHHIVCRKYPEVKIWFYLVILILALLIAYLVATLSDVGIPAQELTVALILAAILTVASAHLKGTTGAALEAQPAVQMLGGLMFPGDYFRNMWFTNFGSATVAQSVTILQDIKLGQYMHLSPIYVLIVQLIGTVIGVVLNYTVMSLVVDANRDILLTEFGTTVFTGVVLEDFHSLAIIQGIFAHDLFLAGRRYVMVSASLGFGFLLPIPFFAAHKMFPRLRMDLVNIPLICGALALVLNRANAGFTLSVIIGFLSQFYARRYRPRWFYKYNYVLSAAFDGGAQLTGVVLGFLVDGGTGWSRVRFPRYFLNPEVYPYKERAPDYCTLQK</sequence>
<evidence type="ECO:0000256" key="5">
    <source>
        <dbReference type="ARBA" id="ARBA00022856"/>
    </source>
</evidence>
<dbReference type="InterPro" id="IPR004648">
    <property type="entry name" value="Oligpept_transpt"/>
</dbReference>
<feature type="transmembrane region" description="Helical" evidence="10">
    <location>
        <begin position="686"/>
        <end position="702"/>
    </location>
</feature>
<dbReference type="GO" id="GO:0016020">
    <property type="term" value="C:membrane"/>
    <property type="evidence" value="ECO:0007669"/>
    <property type="project" value="UniProtKB-SubCell"/>
</dbReference>
<keyword evidence="3" id="KW-0813">Transport</keyword>
<evidence type="ECO:0000256" key="6">
    <source>
        <dbReference type="ARBA" id="ARBA00022927"/>
    </source>
</evidence>
<keyword evidence="6" id="KW-0653">Protein transport</keyword>
<feature type="transmembrane region" description="Helical" evidence="10">
    <location>
        <begin position="407"/>
        <end position="428"/>
    </location>
</feature>
<dbReference type="AlphaFoldDB" id="A0AAV0BUD8"/>
<dbReference type="InterPro" id="IPR004813">
    <property type="entry name" value="OPT"/>
</dbReference>
<evidence type="ECO:0000256" key="9">
    <source>
        <dbReference type="SAM" id="MobiDB-lite"/>
    </source>
</evidence>
<gene>
    <name evidence="11" type="ORF">PPACK8108_LOCUS25299</name>
</gene>
<feature type="transmembrane region" description="Helical" evidence="10">
    <location>
        <begin position="488"/>
        <end position="505"/>
    </location>
</feature>
<evidence type="ECO:0000256" key="1">
    <source>
        <dbReference type="ARBA" id="ARBA00004141"/>
    </source>
</evidence>
<evidence type="ECO:0000256" key="4">
    <source>
        <dbReference type="ARBA" id="ARBA00022692"/>
    </source>
</evidence>
<feature type="transmembrane region" description="Helical" evidence="10">
    <location>
        <begin position="714"/>
        <end position="736"/>
    </location>
</feature>
<keyword evidence="4 10" id="KW-0812">Transmembrane</keyword>
<dbReference type="GO" id="GO:0015031">
    <property type="term" value="P:protein transport"/>
    <property type="evidence" value="ECO:0007669"/>
    <property type="project" value="UniProtKB-KW"/>
</dbReference>
<evidence type="ECO:0000256" key="3">
    <source>
        <dbReference type="ARBA" id="ARBA00022448"/>
    </source>
</evidence>
<comment type="caution">
    <text evidence="11">The sequence shown here is derived from an EMBL/GenBank/DDBJ whole genome shotgun (WGS) entry which is preliminary data.</text>
</comment>
<keyword evidence="7 10" id="KW-1133">Transmembrane helix</keyword>
<name>A0AAV0BUD8_PHAPC</name>
<comment type="subcellular location">
    <subcellularLocation>
        <location evidence="1">Membrane</location>
        <topology evidence="1">Multi-pass membrane protein</topology>
    </subcellularLocation>
</comment>
<feature type="transmembrane region" description="Helical" evidence="10">
    <location>
        <begin position="566"/>
        <end position="586"/>
    </location>
</feature>
<dbReference type="EMBL" id="CALTRL010006197">
    <property type="protein sequence ID" value="CAH7690062.1"/>
    <property type="molecule type" value="Genomic_DNA"/>
</dbReference>
<feature type="transmembrane region" description="Helical" evidence="10">
    <location>
        <begin position="458"/>
        <end position="476"/>
    </location>
</feature>
<feature type="region of interest" description="Disordered" evidence="9">
    <location>
        <begin position="1"/>
        <end position="74"/>
    </location>
</feature>
<keyword evidence="5" id="KW-0571">Peptide transport</keyword>